<dbReference type="InterPro" id="IPR029058">
    <property type="entry name" value="AB_hydrolase_fold"/>
</dbReference>
<reference evidence="7" key="3">
    <citation type="submission" date="2015-02" db="UniProtKB">
        <authorList>
            <consortium name="EnsemblProtists"/>
        </authorList>
    </citation>
    <scope>IDENTIFICATION</scope>
    <source>
        <strain evidence="7">DAOM BR144</strain>
    </source>
</reference>
<proteinExistence type="inferred from homology"/>
<keyword evidence="4" id="KW-1133">Transmembrane helix</keyword>
<dbReference type="SUPFAM" id="SSF53474">
    <property type="entry name" value="alpha/beta-Hydrolases"/>
    <property type="match status" value="1"/>
</dbReference>
<evidence type="ECO:0000256" key="6">
    <source>
        <dbReference type="SAM" id="MobiDB-lite"/>
    </source>
</evidence>
<sequence>MKALFSSTRSSETDASSGRSSSSASTPPQQLPEGAGVDDLHGDALAFAATFLSDPQKRGLVGLCACLLPRVHDGSHERQWSATYLTLLVEYFLALPKTQADAYVPMLTATDHYGDVVDGGSDDKGGMNPAPFLELLDDDPKGANGFRRSWGDSHEYLRAFYRSHNSEKVDQVDQVLERYKGREDEFFGILRRTYSIHDGTTTQDPLRMLAESRAATYGSAGSEANTPEAMRAWRWKDRFQQGDQYVLMWEEALLRKFGRSMRSFAREQVMTYANAEIVKYTALATLFAAVAIPRTILRLADMIDNVWVLAMNAADASGKLLAQSLQRREQGLRPVTLVGYGMGARLIFACLKELAKTPDECCGIVENAVLLGSPVPVVNQDWQNARRVVSGRLINGYSENDWMLGVMYRYQGWALNSAGIAAIDVRGVENANLSSIINGHMEYKNKIGVIMDVVNLD</sequence>
<dbReference type="PANTHER" id="PTHR17920">
    <property type="entry name" value="TRANSMEMBRANE AND COILED-COIL DOMAIN-CONTAINING PROTEIN 4 TMCO4"/>
    <property type="match status" value="1"/>
</dbReference>
<evidence type="ECO:0000256" key="4">
    <source>
        <dbReference type="ARBA" id="ARBA00022989"/>
    </source>
</evidence>
<dbReference type="PANTHER" id="PTHR17920:SF3">
    <property type="entry name" value="TRANSMEMBRANE AND COILED-COIL DOMAIN-CONTAINING PROTEIN 4"/>
    <property type="match status" value="1"/>
</dbReference>
<dbReference type="HOGENOM" id="CLU_599205_0_0_1"/>
<protein>
    <recommendedName>
        <fullName evidence="9">DUF726 domain-containing protein</fullName>
    </recommendedName>
</protein>
<evidence type="ECO:0008006" key="9">
    <source>
        <dbReference type="Google" id="ProtNLM"/>
    </source>
</evidence>
<keyword evidence="3" id="KW-0812">Transmembrane</keyword>
<comment type="subcellular location">
    <subcellularLocation>
        <location evidence="1">Membrane</location>
        <topology evidence="1">Multi-pass membrane protein</topology>
    </subcellularLocation>
</comment>
<evidence type="ECO:0000256" key="2">
    <source>
        <dbReference type="ARBA" id="ARBA00009824"/>
    </source>
</evidence>
<dbReference type="Pfam" id="PF05277">
    <property type="entry name" value="DUF726"/>
    <property type="match status" value="1"/>
</dbReference>
<dbReference type="VEuPathDB" id="FungiDB:PYU1_G006121"/>
<feature type="region of interest" description="Disordered" evidence="6">
    <location>
        <begin position="1"/>
        <end position="37"/>
    </location>
</feature>
<organism evidence="7 8">
    <name type="scientific">Globisporangium ultimum (strain ATCC 200006 / CBS 805.95 / DAOM BR144)</name>
    <name type="common">Pythium ultimum</name>
    <dbReference type="NCBI Taxonomy" id="431595"/>
    <lineage>
        <taxon>Eukaryota</taxon>
        <taxon>Sar</taxon>
        <taxon>Stramenopiles</taxon>
        <taxon>Oomycota</taxon>
        <taxon>Peronosporomycetes</taxon>
        <taxon>Pythiales</taxon>
        <taxon>Pythiaceae</taxon>
        <taxon>Globisporangium</taxon>
    </lineage>
</organism>
<reference evidence="8" key="1">
    <citation type="journal article" date="2010" name="Genome Biol.">
        <title>Genome sequence of the necrotrophic plant pathogen Pythium ultimum reveals original pathogenicity mechanisms and effector repertoire.</title>
        <authorList>
            <person name="Levesque C.A."/>
            <person name="Brouwer H."/>
            <person name="Cano L."/>
            <person name="Hamilton J.P."/>
            <person name="Holt C."/>
            <person name="Huitema E."/>
            <person name="Raffaele S."/>
            <person name="Robideau G.P."/>
            <person name="Thines M."/>
            <person name="Win J."/>
            <person name="Zerillo M.M."/>
            <person name="Beakes G.W."/>
            <person name="Boore J.L."/>
            <person name="Busam D."/>
            <person name="Dumas B."/>
            <person name="Ferriera S."/>
            <person name="Fuerstenberg S.I."/>
            <person name="Gachon C.M."/>
            <person name="Gaulin E."/>
            <person name="Govers F."/>
            <person name="Grenville-Briggs L."/>
            <person name="Horner N."/>
            <person name="Hostetler J."/>
            <person name="Jiang R.H."/>
            <person name="Johnson J."/>
            <person name="Krajaejun T."/>
            <person name="Lin H."/>
            <person name="Meijer H.J."/>
            <person name="Moore B."/>
            <person name="Morris P."/>
            <person name="Phuntmart V."/>
            <person name="Puiu D."/>
            <person name="Shetty J."/>
            <person name="Stajich J.E."/>
            <person name="Tripathy S."/>
            <person name="Wawra S."/>
            <person name="van West P."/>
            <person name="Whitty B.R."/>
            <person name="Coutinho P.M."/>
            <person name="Henrissat B."/>
            <person name="Martin F."/>
            <person name="Thomas P.D."/>
            <person name="Tyler B.M."/>
            <person name="De Vries R.P."/>
            <person name="Kamoun S."/>
            <person name="Yandell M."/>
            <person name="Tisserat N."/>
            <person name="Buell C.R."/>
        </authorList>
    </citation>
    <scope>NUCLEOTIDE SEQUENCE</scope>
    <source>
        <strain evidence="8">DAOM:BR144</strain>
    </source>
</reference>
<dbReference type="GO" id="GO:0016020">
    <property type="term" value="C:membrane"/>
    <property type="evidence" value="ECO:0007669"/>
    <property type="project" value="UniProtKB-SubCell"/>
</dbReference>
<dbReference type="Proteomes" id="UP000019132">
    <property type="component" value="Unassembled WGS sequence"/>
</dbReference>
<comment type="similarity">
    <text evidence="2">Belongs to the TMCO4 family.</text>
</comment>
<evidence type="ECO:0000256" key="1">
    <source>
        <dbReference type="ARBA" id="ARBA00004141"/>
    </source>
</evidence>
<dbReference type="EnsemblProtists" id="PYU1_T006133">
    <property type="protein sequence ID" value="PYU1_T006133"/>
    <property type="gene ID" value="PYU1_G006121"/>
</dbReference>
<dbReference type="AlphaFoldDB" id="K3WME1"/>
<accession>K3WME1</accession>
<feature type="compositionally biased region" description="Low complexity" evidence="6">
    <location>
        <begin position="1"/>
        <end position="26"/>
    </location>
</feature>
<dbReference type="EMBL" id="GL376625">
    <property type="status" value="NOT_ANNOTATED_CDS"/>
    <property type="molecule type" value="Genomic_DNA"/>
</dbReference>
<dbReference type="InterPro" id="IPR007941">
    <property type="entry name" value="DUF726"/>
</dbReference>
<evidence type="ECO:0000313" key="8">
    <source>
        <dbReference type="Proteomes" id="UP000019132"/>
    </source>
</evidence>
<evidence type="ECO:0000313" key="7">
    <source>
        <dbReference type="EnsemblProtists" id="PYU1_T006133"/>
    </source>
</evidence>
<keyword evidence="5" id="KW-0472">Membrane</keyword>
<reference evidence="8" key="2">
    <citation type="submission" date="2010-04" db="EMBL/GenBank/DDBJ databases">
        <authorList>
            <person name="Buell R."/>
            <person name="Hamilton J."/>
            <person name="Hostetler J."/>
        </authorList>
    </citation>
    <scope>NUCLEOTIDE SEQUENCE [LARGE SCALE GENOMIC DNA]</scope>
    <source>
        <strain evidence="8">DAOM:BR144</strain>
    </source>
</reference>
<dbReference type="InParanoid" id="K3WME1"/>
<name>K3WME1_GLOUD</name>
<keyword evidence="8" id="KW-1185">Reference proteome</keyword>
<evidence type="ECO:0000256" key="5">
    <source>
        <dbReference type="ARBA" id="ARBA00023136"/>
    </source>
</evidence>
<evidence type="ECO:0000256" key="3">
    <source>
        <dbReference type="ARBA" id="ARBA00022692"/>
    </source>
</evidence>
<dbReference type="eggNOG" id="KOG2385">
    <property type="taxonomic scope" value="Eukaryota"/>
</dbReference>